<keyword evidence="10" id="KW-1185">Reference proteome</keyword>
<evidence type="ECO:0000256" key="2">
    <source>
        <dbReference type="ARBA" id="ARBA00006577"/>
    </source>
</evidence>
<comment type="catalytic activity">
    <reaction evidence="1 5 6">
        <text>[protein]-peptidylproline (omega=180) = [protein]-peptidylproline (omega=0)</text>
        <dbReference type="Rhea" id="RHEA:16237"/>
        <dbReference type="Rhea" id="RHEA-COMP:10747"/>
        <dbReference type="Rhea" id="RHEA-COMP:10748"/>
        <dbReference type="ChEBI" id="CHEBI:83833"/>
        <dbReference type="ChEBI" id="CHEBI:83834"/>
        <dbReference type="EC" id="5.2.1.8"/>
    </reaction>
</comment>
<accession>A0A4Q9GPR1</accession>
<keyword evidence="4 5" id="KW-0413">Isomerase</keyword>
<evidence type="ECO:0000259" key="8">
    <source>
        <dbReference type="PROSITE" id="PS50059"/>
    </source>
</evidence>
<feature type="domain" description="PPIase FKBP-type" evidence="8">
    <location>
        <begin position="222"/>
        <end position="316"/>
    </location>
</feature>
<dbReference type="PANTHER" id="PTHR43811:SF19">
    <property type="entry name" value="39 KDA FK506-BINDING NUCLEAR PROTEIN"/>
    <property type="match status" value="1"/>
</dbReference>
<feature type="signal peptide" evidence="7">
    <location>
        <begin position="1"/>
        <end position="26"/>
    </location>
</feature>
<gene>
    <name evidence="9" type="ORF">EYE40_03880</name>
</gene>
<sequence length="317" mass="32562">MRAISALVVASALVLSLAACSTPSPADRLAGDLASCDSSVNPGTSSDLVRATGKGEPKVDYPAPLVTKRVERSVITQGEGRVLRSGDIAEFQLVQYDGTTADTFIGSSWEEAPSMITVGTGESLLAPLFECVPVGSRIAGVIPASLISAEAPKGATAVVVVDVVEGFASKSEGSPQLPDNGMPNVVLSESGQPGVVIPKSDPPTDLRISTLKAGSGAKIKKGDTVVVNYTGLLWKERTIFDSSWDKGTPARFVAQSSADAAGGLVPGFAKALIGAKVGDQILVVIPPKFGYESGTAPETIPDGSTMVFVIDILHIAD</sequence>
<evidence type="ECO:0000313" key="10">
    <source>
        <dbReference type="Proteomes" id="UP000294194"/>
    </source>
</evidence>
<evidence type="ECO:0000256" key="6">
    <source>
        <dbReference type="RuleBase" id="RU003915"/>
    </source>
</evidence>
<name>A0A4Q9GPR1_9MICO</name>
<evidence type="ECO:0000256" key="5">
    <source>
        <dbReference type="PROSITE-ProRule" id="PRU00277"/>
    </source>
</evidence>
<keyword evidence="3 5" id="KW-0697">Rotamase</keyword>
<dbReference type="RefSeq" id="WP_130980715.1">
    <property type="nucleotide sequence ID" value="NZ_SISG01000001.1"/>
</dbReference>
<dbReference type="AlphaFoldDB" id="A0A4Q9GPR1"/>
<dbReference type="Gene3D" id="3.10.50.40">
    <property type="match status" value="1"/>
</dbReference>
<dbReference type="InterPro" id="IPR046357">
    <property type="entry name" value="PPIase_dom_sf"/>
</dbReference>
<comment type="caution">
    <text evidence="9">The sequence shown here is derived from an EMBL/GenBank/DDBJ whole genome shotgun (WGS) entry which is preliminary data.</text>
</comment>
<organism evidence="9 10">
    <name type="scientific">Glaciihabitans arcticus</name>
    <dbReference type="NCBI Taxonomy" id="2668039"/>
    <lineage>
        <taxon>Bacteria</taxon>
        <taxon>Bacillati</taxon>
        <taxon>Actinomycetota</taxon>
        <taxon>Actinomycetes</taxon>
        <taxon>Micrococcales</taxon>
        <taxon>Microbacteriaceae</taxon>
        <taxon>Glaciihabitans</taxon>
    </lineage>
</organism>
<dbReference type="PROSITE" id="PS50059">
    <property type="entry name" value="FKBP_PPIASE"/>
    <property type="match status" value="1"/>
</dbReference>
<dbReference type="Pfam" id="PF00254">
    <property type="entry name" value="FKBP_C"/>
    <property type="match status" value="1"/>
</dbReference>
<reference evidence="10" key="1">
    <citation type="submission" date="2019-02" db="EMBL/GenBank/DDBJ databases">
        <title>Glaciihabitans arcticus sp. nov., a psychrotolerant bacterium isolated from polar soil.</title>
        <authorList>
            <person name="Dahal R.H."/>
        </authorList>
    </citation>
    <scope>NUCLEOTIDE SEQUENCE [LARGE SCALE GENOMIC DNA]</scope>
    <source>
        <strain evidence="10">RP-3-7</strain>
    </source>
</reference>
<evidence type="ECO:0000313" key="9">
    <source>
        <dbReference type="EMBL" id="TBN56605.1"/>
    </source>
</evidence>
<protein>
    <recommendedName>
        <fullName evidence="6">Peptidyl-prolyl cis-trans isomerase</fullName>
        <ecNumber evidence="6">5.2.1.8</ecNumber>
    </recommendedName>
</protein>
<evidence type="ECO:0000256" key="7">
    <source>
        <dbReference type="SAM" id="SignalP"/>
    </source>
</evidence>
<keyword evidence="7" id="KW-0732">Signal</keyword>
<dbReference type="Proteomes" id="UP000294194">
    <property type="component" value="Unassembled WGS sequence"/>
</dbReference>
<evidence type="ECO:0000256" key="1">
    <source>
        <dbReference type="ARBA" id="ARBA00000971"/>
    </source>
</evidence>
<dbReference type="EMBL" id="SISG01000001">
    <property type="protein sequence ID" value="TBN56605.1"/>
    <property type="molecule type" value="Genomic_DNA"/>
</dbReference>
<dbReference type="PANTHER" id="PTHR43811">
    <property type="entry name" value="FKBP-TYPE PEPTIDYL-PROLYL CIS-TRANS ISOMERASE FKPA"/>
    <property type="match status" value="1"/>
</dbReference>
<dbReference type="PROSITE" id="PS51257">
    <property type="entry name" value="PROKAR_LIPOPROTEIN"/>
    <property type="match status" value="1"/>
</dbReference>
<dbReference type="SUPFAM" id="SSF54534">
    <property type="entry name" value="FKBP-like"/>
    <property type="match status" value="1"/>
</dbReference>
<evidence type="ECO:0000256" key="3">
    <source>
        <dbReference type="ARBA" id="ARBA00023110"/>
    </source>
</evidence>
<feature type="chain" id="PRO_5020622719" description="Peptidyl-prolyl cis-trans isomerase" evidence="7">
    <location>
        <begin position="27"/>
        <end position="317"/>
    </location>
</feature>
<dbReference type="InterPro" id="IPR001179">
    <property type="entry name" value="PPIase_FKBP_dom"/>
</dbReference>
<proteinExistence type="inferred from homology"/>
<dbReference type="GO" id="GO:0003755">
    <property type="term" value="F:peptidyl-prolyl cis-trans isomerase activity"/>
    <property type="evidence" value="ECO:0007669"/>
    <property type="project" value="UniProtKB-UniRule"/>
</dbReference>
<comment type="similarity">
    <text evidence="2 6">Belongs to the FKBP-type PPIase family.</text>
</comment>
<dbReference type="EC" id="5.2.1.8" evidence="6"/>
<evidence type="ECO:0000256" key="4">
    <source>
        <dbReference type="ARBA" id="ARBA00023235"/>
    </source>
</evidence>